<evidence type="ECO:0000256" key="3">
    <source>
        <dbReference type="ARBA" id="ARBA00022833"/>
    </source>
</evidence>
<dbReference type="SMART" id="SM00324">
    <property type="entry name" value="RhoGAP"/>
    <property type="match status" value="1"/>
</dbReference>
<feature type="region of interest" description="Disordered" evidence="6">
    <location>
        <begin position="1089"/>
        <end position="1142"/>
    </location>
</feature>
<dbReference type="PANTHER" id="PTHR46075:SF2">
    <property type="entry name" value="RHO GTPASE ACTIVATING PROTEIN AT 5A, ISOFORM A"/>
    <property type="match status" value="1"/>
</dbReference>
<feature type="region of interest" description="Disordered" evidence="6">
    <location>
        <begin position="73"/>
        <end position="95"/>
    </location>
</feature>
<evidence type="ECO:0000259" key="9">
    <source>
        <dbReference type="PROSITE" id="PS50238"/>
    </source>
</evidence>
<dbReference type="AlphaFoldDB" id="A0A9P5VEL8"/>
<keyword evidence="4" id="KW-0440">LIM domain</keyword>
<feature type="compositionally biased region" description="Low complexity" evidence="6">
    <location>
        <begin position="540"/>
        <end position="553"/>
    </location>
</feature>
<name>A0A9P5VEL8_9FUNG</name>
<comment type="caution">
    <text evidence="10">The sequence shown here is derived from an EMBL/GenBank/DDBJ whole genome shotgun (WGS) entry which is preliminary data.</text>
</comment>
<dbReference type="InterPro" id="IPR001781">
    <property type="entry name" value="Znf_LIM"/>
</dbReference>
<feature type="domain" description="LIM zinc-binding" evidence="7">
    <location>
        <begin position="1"/>
        <end position="45"/>
    </location>
</feature>
<gene>
    <name evidence="10" type="ORF">BG015_009601</name>
</gene>
<dbReference type="PROSITE" id="PS50023">
    <property type="entry name" value="LIM_DOMAIN_2"/>
    <property type="match status" value="1"/>
</dbReference>
<dbReference type="PANTHER" id="PTHR46075">
    <property type="entry name" value="CHIMERIN FAMILY MEMBER"/>
    <property type="match status" value="1"/>
</dbReference>
<dbReference type="InterPro" id="IPR046349">
    <property type="entry name" value="C1-like_sf"/>
</dbReference>
<feature type="compositionally biased region" description="Polar residues" evidence="6">
    <location>
        <begin position="1111"/>
        <end position="1133"/>
    </location>
</feature>
<dbReference type="Gene3D" id="3.30.60.20">
    <property type="match status" value="1"/>
</dbReference>
<feature type="coiled-coil region" evidence="5">
    <location>
        <begin position="38"/>
        <end position="65"/>
    </location>
</feature>
<protein>
    <recommendedName>
        <fullName evidence="12">RhoGAP-domain-containing protein</fullName>
    </recommendedName>
</protein>
<feature type="domain" description="Phorbol-ester/DAG-type" evidence="8">
    <location>
        <begin position="663"/>
        <end position="710"/>
    </location>
</feature>
<keyword evidence="5" id="KW-0175">Coiled coil</keyword>
<dbReference type="Pfam" id="PF00412">
    <property type="entry name" value="LIM"/>
    <property type="match status" value="1"/>
</dbReference>
<dbReference type="CDD" id="cd00159">
    <property type="entry name" value="RhoGAP"/>
    <property type="match status" value="1"/>
</dbReference>
<dbReference type="GO" id="GO:0005096">
    <property type="term" value="F:GTPase activator activity"/>
    <property type="evidence" value="ECO:0007669"/>
    <property type="project" value="UniProtKB-KW"/>
</dbReference>
<dbReference type="InterPro" id="IPR051854">
    <property type="entry name" value="Rho-type_GAP"/>
</dbReference>
<evidence type="ECO:0000256" key="6">
    <source>
        <dbReference type="SAM" id="MobiDB-lite"/>
    </source>
</evidence>
<keyword evidence="3 4" id="KW-0862">Zinc</keyword>
<evidence type="ECO:0000256" key="4">
    <source>
        <dbReference type="PROSITE-ProRule" id="PRU00125"/>
    </source>
</evidence>
<dbReference type="SUPFAM" id="SSF57889">
    <property type="entry name" value="Cysteine-rich domain"/>
    <property type="match status" value="1"/>
</dbReference>
<evidence type="ECO:0000256" key="1">
    <source>
        <dbReference type="ARBA" id="ARBA00022468"/>
    </source>
</evidence>
<feature type="region of interest" description="Disordered" evidence="6">
    <location>
        <begin position="940"/>
        <end position="1023"/>
    </location>
</feature>
<dbReference type="InterPro" id="IPR002219">
    <property type="entry name" value="PKC_DAG/PE"/>
</dbReference>
<feature type="region of interest" description="Disordered" evidence="6">
    <location>
        <begin position="221"/>
        <end position="251"/>
    </location>
</feature>
<dbReference type="Proteomes" id="UP000748756">
    <property type="component" value="Unassembled WGS sequence"/>
</dbReference>
<dbReference type="CDD" id="cd09395">
    <property type="entry name" value="LIM2_Rga"/>
    <property type="match status" value="1"/>
</dbReference>
<keyword evidence="11" id="KW-1185">Reference proteome</keyword>
<dbReference type="InterPro" id="IPR008936">
    <property type="entry name" value="Rho_GTPase_activation_prot"/>
</dbReference>
<feature type="domain" description="Rho-GAP" evidence="9">
    <location>
        <begin position="748"/>
        <end position="937"/>
    </location>
</feature>
<dbReference type="SMART" id="SM00109">
    <property type="entry name" value="C1"/>
    <property type="match status" value="1"/>
</dbReference>
<evidence type="ECO:0000256" key="2">
    <source>
        <dbReference type="ARBA" id="ARBA00022723"/>
    </source>
</evidence>
<evidence type="ECO:0000313" key="11">
    <source>
        <dbReference type="Proteomes" id="UP000748756"/>
    </source>
</evidence>
<feature type="compositionally biased region" description="Low complexity" evidence="6">
    <location>
        <begin position="1089"/>
        <end position="1110"/>
    </location>
</feature>
<dbReference type="PROSITE" id="PS00479">
    <property type="entry name" value="ZF_DAG_PE_1"/>
    <property type="match status" value="1"/>
</dbReference>
<dbReference type="GO" id="GO:0007165">
    <property type="term" value="P:signal transduction"/>
    <property type="evidence" value="ECO:0007669"/>
    <property type="project" value="InterPro"/>
</dbReference>
<proteinExistence type="predicted"/>
<feature type="coiled-coil region" evidence="5">
    <location>
        <begin position="392"/>
        <end position="472"/>
    </location>
</feature>
<sequence length="1142" mass="127360">MTGDEAYHADCFRCIQCESKIDDLVFAKTSQGIYCMKCHQERKEAKRLREERERMERAERMMEKLLPTIPESEKRSLEPFPTTTHPPASIAHNHLNSSTVNEITNNPISKDFPQQQVQLQHNQQHQQQQYQQHQHYNQHHIQHNSKPIDTPVADQLSPDMPRLPFYGLQSDKTTPPKPNKIAPPYGDHRSKADPAIPSVDIGPPFLPPLIFGLDDASTSSFDLGDMLGGPESKTSDKQGFNSDPPTPPAKDVEVISSLGINSFRASVSKASLRLSLPPKALNNNVPVLETSRSSTDGHDMTSLLKETPSSDHLSDSILLHPQSNAEDHTMILQEAEAMIRELRIELAKYNPMSPLLHGTTQQEYGLLLDKTRKLSQEHAELEKTIRDMYIEKDMLGMDLEAMNNELKAKEEALASGDNKLQPTTVQNPRLSTNHEFMKQAYLMEVKALQEQKDRLQRDIQVYVDQRDSVLNEMQILSVRNAELSTINNDMMREMQGRMDIKPTITPLNNGMLQSFTDKIRRQRQMSGGNQSDLRGGALLGSGESTHSLTSTLSDDQTRNRLANDPTILKTRKEDMVDDNAEEGTSAPKKFNWKKGTTNTVKSVGAMFGKLLVEGPNSSLEVPHAKVGQSLSESGSVNSLLLPPTRTLSNSSETRSLNGRSIEQHAFIQHNFVRPIRCDACDDKLWGREYRCRNCAFHIHGRCMHDIIPGCVGASKDSDSSSFRDITPSGGSGFGVPPPPPAKQIMFGNDLLDQLGLEQRLVPLVVEKCIEAVDERGLEVEGIYRRSGMAAEARQLVQMYDIGLQPDLMDSDIYQDICSITSVLKQYLRSLPQPLIPYDLYAEFMEAISLPQNNVKMQTFKDLMDRMPVAHYATLKVLLEHLNRVTQRDKINLMNAKNLSVVFGPTLMRNPDPSREIMDMTFKNLTIEFFIVHTSELFAQDARPSTSGSGGSNTGRLSSSSNHERPSTSSSSISASNGPSASGRVGLNSTANQPSPPPRRVPTNSPQAGSPPLSISSQPSSLSSRSVAGDTVAILASASGQLLPQSQTSQPSQPLLPQPQPYQPVSQYRPQQHQTLQQLHQKQQQLQLQLQLQQKQQQQQQQQQEQQELQQSLPTAPFSTSNNYVPTPQQQQANPEVDLTHFP</sequence>
<dbReference type="SUPFAM" id="SSF48350">
    <property type="entry name" value="GTPase activation domain, GAP"/>
    <property type="match status" value="1"/>
</dbReference>
<feature type="compositionally biased region" description="Low complexity" evidence="6">
    <location>
        <begin position="1009"/>
        <end position="1023"/>
    </location>
</feature>
<evidence type="ECO:0000259" key="7">
    <source>
        <dbReference type="PROSITE" id="PS50023"/>
    </source>
</evidence>
<dbReference type="PROSITE" id="PS50238">
    <property type="entry name" value="RHOGAP"/>
    <property type="match status" value="1"/>
</dbReference>
<feature type="region of interest" description="Disordered" evidence="6">
    <location>
        <begin position="114"/>
        <end position="156"/>
    </location>
</feature>
<keyword evidence="1" id="KW-0343">GTPase activation</keyword>
<organism evidence="10 11">
    <name type="scientific">Linnemannia schmuckeri</name>
    <dbReference type="NCBI Taxonomy" id="64567"/>
    <lineage>
        <taxon>Eukaryota</taxon>
        <taxon>Fungi</taxon>
        <taxon>Fungi incertae sedis</taxon>
        <taxon>Mucoromycota</taxon>
        <taxon>Mortierellomycotina</taxon>
        <taxon>Mortierellomycetes</taxon>
        <taxon>Mortierellales</taxon>
        <taxon>Mortierellaceae</taxon>
        <taxon>Linnemannia</taxon>
    </lineage>
</organism>
<evidence type="ECO:0008006" key="12">
    <source>
        <dbReference type="Google" id="ProtNLM"/>
    </source>
</evidence>
<evidence type="ECO:0000259" key="8">
    <source>
        <dbReference type="PROSITE" id="PS50081"/>
    </source>
</evidence>
<evidence type="ECO:0000313" key="10">
    <source>
        <dbReference type="EMBL" id="KAF9155520.1"/>
    </source>
</evidence>
<dbReference type="Pfam" id="PF00130">
    <property type="entry name" value="C1_1"/>
    <property type="match status" value="1"/>
</dbReference>
<dbReference type="Gene3D" id="1.10.555.10">
    <property type="entry name" value="Rho GTPase activation protein"/>
    <property type="match status" value="1"/>
</dbReference>
<dbReference type="PROSITE" id="PS50081">
    <property type="entry name" value="ZF_DAG_PE_2"/>
    <property type="match status" value="1"/>
</dbReference>
<dbReference type="OrthoDB" id="79452at2759"/>
<feature type="compositionally biased region" description="Low complexity" evidence="6">
    <location>
        <begin position="1042"/>
        <end position="1052"/>
    </location>
</feature>
<dbReference type="EMBL" id="JAAAUQ010000063">
    <property type="protein sequence ID" value="KAF9155520.1"/>
    <property type="molecule type" value="Genomic_DNA"/>
</dbReference>
<evidence type="ECO:0000256" key="5">
    <source>
        <dbReference type="SAM" id="Coils"/>
    </source>
</evidence>
<dbReference type="GO" id="GO:0046872">
    <property type="term" value="F:metal ion binding"/>
    <property type="evidence" value="ECO:0007669"/>
    <property type="project" value="UniProtKB-KW"/>
</dbReference>
<dbReference type="Gene3D" id="2.10.110.10">
    <property type="entry name" value="Cysteine Rich Protein"/>
    <property type="match status" value="1"/>
</dbReference>
<dbReference type="InterPro" id="IPR000198">
    <property type="entry name" value="RhoGAP_dom"/>
</dbReference>
<feature type="compositionally biased region" description="Low complexity" evidence="6">
    <location>
        <begin position="114"/>
        <end position="135"/>
    </location>
</feature>
<feature type="region of interest" description="Disordered" evidence="6">
    <location>
        <begin position="1042"/>
        <end position="1071"/>
    </location>
</feature>
<reference evidence="10" key="1">
    <citation type="journal article" date="2020" name="Fungal Divers.">
        <title>Resolving the Mortierellaceae phylogeny through synthesis of multi-gene phylogenetics and phylogenomics.</title>
        <authorList>
            <person name="Vandepol N."/>
            <person name="Liber J."/>
            <person name="Desiro A."/>
            <person name="Na H."/>
            <person name="Kennedy M."/>
            <person name="Barry K."/>
            <person name="Grigoriev I.V."/>
            <person name="Miller A.N."/>
            <person name="O'Donnell K."/>
            <person name="Stajich J.E."/>
            <person name="Bonito G."/>
        </authorList>
    </citation>
    <scope>NUCLEOTIDE SEQUENCE</scope>
    <source>
        <strain evidence="10">NRRL 6426</strain>
    </source>
</reference>
<dbReference type="Pfam" id="PF00620">
    <property type="entry name" value="RhoGAP"/>
    <property type="match status" value="1"/>
</dbReference>
<accession>A0A9P5VEL8</accession>
<feature type="region of interest" description="Disordered" evidence="6">
    <location>
        <begin position="522"/>
        <end position="562"/>
    </location>
</feature>
<feature type="compositionally biased region" description="Low complexity" evidence="6">
    <location>
        <begin position="953"/>
        <end position="982"/>
    </location>
</feature>
<keyword evidence="2 4" id="KW-0479">Metal-binding</keyword>
<feature type="compositionally biased region" description="Low complexity" evidence="6">
    <location>
        <begin position="1062"/>
        <end position="1071"/>
    </location>
</feature>